<feature type="non-terminal residue" evidence="1">
    <location>
        <position position="1"/>
    </location>
</feature>
<name>X1ALA7_9ZZZZ</name>
<dbReference type="PANTHER" id="PTHR13812">
    <property type="entry name" value="KETIMINE REDUCTASE MU-CRYSTALLIN"/>
    <property type="match status" value="1"/>
</dbReference>
<dbReference type="EMBL" id="BART01019217">
    <property type="protein sequence ID" value="GAG83380.1"/>
    <property type="molecule type" value="Genomic_DNA"/>
</dbReference>
<proteinExistence type="predicted"/>
<dbReference type="Pfam" id="PF02423">
    <property type="entry name" value="OCD_Mu_crystall"/>
    <property type="match status" value="1"/>
</dbReference>
<protein>
    <recommendedName>
        <fullName evidence="2">Ornithine cyclodeaminase family protein</fullName>
    </recommendedName>
</protein>
<dbReference type="PANTHER" id="PTHR13812:SF19">
    <property type="entry name" value="KETIMINE REDUCTASE MU-CRYSTALLIN"/>
    <property type="match status" value="1"/>
</dbReference>
<gene>
    <name evidence="1" type="ORF">S01H4_36031</name>
</gene>
<evidence type="ECO:0000313" key="1">
    <source>
        <dbReference type="EMBL" id="GAG83380.1"/>
    </source>
</evidence>
<dbReference type="SUPFAM" id="SSF51735">
    <property type="entry name" value="NAD(P)-binding Rossmann-fold domains"/>
    <property type="match status" value="1"/>
</dbReference>
<evidence type="ECO:0008006" key="2">
    <source>
        <dbReference type="Google" id="ProtNLM"/>
    </source>
</evidence>
<organism evidence="1">
    <name type="scientific">marine sediment metagenome</name>
    <dbReference type="NCBI Taxonomy" id="412755"/>
    <lineage>
        <taxon>unclassified sequences</taxon>
        <taxon>metagenomes</taxon>
        <taxon>ecological metagenomes</taxon>
    </lineage>
</organism>
<dbReference type="InterPro" id="IPR003462">
    <property type="entry name" value="ODC_Mu_crystall"/>
</dbReference>
<dbReference type="Gene3D" id="3.40.50.720">
    <property type="entry name" value="NAD(P)-binding Rossmann-like Domain"/>
    <property type="match status" value="1"/>
</dbReference>
<dbReference type="AlphaFoldDB" id="X1ALA7"/>
<accession>X1ALA7</accession>
<reference evidence="1" key="1">
    <citation type="journal article" date="2014" name="Front. Microbiol.">
        <title>High frequency of phylogenetically diverse reductive dehalogenase-homologous genes in deep subseafloor sedimentary metagenomes.</title>
        <authorList>
            <person name="Kawai M."/>
            <person name="Futagami T."/>
            <person name="Toyoda A."/>
            <person name="Takaki Y."/>
            <person name="Nishi S."/>
            <person name="Hori S."/>
            <person name="Arai W."/>
            <person name="Tsubouchi T."/>
            <person name="Morono Y."/>
            <person name="Uchiyama I."/>
            <person name="Ito T."/>
            <person name="Fujiyama A."/>
            <person name="Inagaki F."/>
            <person name="Takami H."/>
        </authorList>
    </citation>
    <scope>NUCLEOTIDE SEQUENCE</scope>
    <source>
        <strain evidence="1">Expedition CK06-06</strain>
    </source>
</reference>
<dbReference type="InterPro" id="IPR023401">
    <property type="entry name" value="ODC_N"/>
</dbReference>
<dbReference type="InterPro" id="IPR036291">
    <property type="entry name" value="NAD(P)-bd_dom_sf"/>
</dbReference>
<sequence>YIKGDDYYIIKIAAGFYDNPKIGLPGYSGLMLLFSQKTGELICILLDEGHLTNVRTAAAGAVVAKYMAPKKVHRIGIVGPGVQGRMQLQYLKTIIDCKDVIVCGITQQEIDAYKKDMSPLGYNIKTTLNTEDVTSTCNLIVTCTPSKTPLIYADQIQKGTHITAMGSDTPEKQELDSAILKKADKVIVDSIDQSQSRGECFRAMKNGMITKEDLIELGVMISNKTLQRASDEEITVADLTGVAVQDIQISKAVYEALLSNS</sequence>
<dbReference type="GO" id="GO:0005737">
    <property type="term" value="C:cytoplasm"/>
    <property type="evidence" value="ECO:0007669"/>
    <property type="project" value="TreeGrafter"/>
</dbReference>
<dbReference type="Gene3D" id="3.30.1780.10">
    <property type="entry name" value="ornithine cyclodeaminase, domain 1"/>
    <property type="match status" value="1"/>
</dbReference>
<comment type="caution">
    <text evidence="1">The sequence shown here is derived from an EMBL/GenBank/DDBJ whole genome shotgun (WGS) entry which is preliminary data.</text>
</comment>